<dbReference type="AlphaFoldDB" id="A0A518EPA1"/>
<organism evidence="2 3">
    <name type="scientific">Saltatorellus ferox</name>
    <dbReference type="NCBI Taxonomy" id="2528018"/>
    <lineage>
        <taxon>Bacteria</taxon>
        <taxon>Pseudomonadati</taxon>
        <taxon>Planctomycetota</taxon>
        <taxon>Planctomycetia</taxon>
        <taxon>Planctomycetia incertae sedis</taxon>
        <taxon>Saltatorellus</taxon>
    </lineage>
</organism>
<evidence type="ECO:0000256" key="1">
    <source>
        <dbReference type="SAM" id="MobiDB-lite"/>
    </source>
</evidence>
<dbReference type="EMBL" id="CP036434">
    <property type="protein sequence ID" value="QDV05913.1"/>
    <property type="molecule type" value="Genomic_DNA"/>
</dbReference>
<evidence type="ECO:0000313" key="3">
    <source>
        <dbReference type="Proteomes" id="UP000320390"/>
    </source>
</evidence>
<reference evidence="2 3" key="1">
    <citation type="submission" date="2019-02" db="EMBL/GenBank/DDBJ databases">
        <title>Deep-cultivation of Planctomycetes and their phenomic and genomic characterization uncovers novel biology.</title>
        <authorList>
            <person name="Wiegand S."/>
            <person name="Jogler M."/>
            <person name="Boedeker C."/>
            <person name="Pinto D."/>
            <person name="Vollmers J."/>
            <person name="Rivas-Marin E."/>
            <person name="Kohn T."/>
            <person name="Peeters S.H."/>
            <person name="Heuer A."/>
            <person name="Rast P."/>
            <person name="Oberbeckmann S."/>
            <person name="Bunk B."/>
            <person name="Jeske O."/>
            <person name="Meyerdierks A."/>
            <person name="Storesund J.E."/>
            <person name="Kallscheuer N."/>
            <person name="Luecker S."/>
            <person name="Lage O.M."/>
            <person name="Pohl T."/>
            <person name="Merkel B.J."/>
            <person name="Hornburger P."/>
            <person name="Mueller R.-W."/>
            <person name="Bruemmer F."/>
            <person name="Labrenz M."/>
            <person name="Spormann A.M."/>
            <person name="Op den Camp H."/>
            <person name="Overmann J."/>
            <person name="Amann R."/>
            <person name="Jetten M.S.M."/>
            <person name="Mascher T."/>
            <person name="Medema M.H."/>
            <person name="Devos D.P."/>
            <person name="Kaster A.-K."/>
            <person name="Ovreas L."/>
            <person name="Rohde M."/>
            <person name="Galperin M.Y."/>
            <person name="Jogler C."/>
        </authorList>
    </citation>
    <scope>NUCLEOTIDE SEQUENCE [LARGE SCALE GENOMIC DNA]</scope>
    <source>
        <strain evidence="2 3">Poly30</strain>
    </source>
</reference>
<gene>
    <name evidence="2" type="ORF">Poly30_14160</name>
</gene>
<name>A0A518EPA1_9BACT</name>
<feature type="region of interest" description="Disordered" evidence="1">
    <location>
        <begin position="1"/>
        <end position="42"/>
    </location>
</feature>
<accession>A0A518EPA1</accession>
<dbReference type="OrthoDB" id="8757980at2"/>
<feature type="compositionally biased region" description="Low complexity" evidence="1">
    <location>
        <begin position="1"/>
        <end position="12"/>
    </location>
</feature>
<dbReference type="Proteomes" id="UP000320390">
    <property type="component" value="Chromosome"/>
</dbReference>
<evidence type="ECO:0000313" key="2">
    <source>
        <dbReference type="EMBL" id="QDV05913.1"/>
    </source>
</evidence>
<dbReference type="RefSeq" id="WP_145195614.1">
    <property type="nucleotide sequence ID" value="NZ_CP036434.1"/>
</dbReference>
<proteinExistence type="predicted"/>
<protein>
    <submittedName>
        <fullName evidence="2">Uncharacterized protein</fullName>
    </submittedName>
</protein>
<keyword evidence="3" id="KW-1185">Reference proteome</keyword>
<sequence length="383" mass="39938">MPIQLPRLLSSLDDSREQSSSAPPRRYGEEDPRTARRRAQAEGLRLTQRQRRWGALLLSSRELSRLAFVTLLLSASAHAGDILVTARGVVTDVSGGTPAAPFAGVAVGDPVEFYVEVIDAPFVNSPTFWEYETDPWHGGLRIGSAFLPTSSGGPGEVNLQNETIDAVTIGAPLAFPFVTGVTAGLLDFSGQFLQSPDISQVVGQTMTSSFPGAAILASSVNATIVRMEITTITFGVAACPLIGSNSCSTESNSTGFDAITYACGSAVASQNDVTLAAGALPSNAFGFFLCSQTAGFSSQPGGSSGNLCLAGAIGRFVGPGQIRNSGAYGLFELPIDLTRLPSPNGLVAGTAGQTWHFTAWYRDVSSTGAPTSNFSDRLSLSLE</sequence>